<proteinExistence type="predicted"/>
<dbReference type="GeneID" id="85371438"/>
<protein>
    <recommendedName>
        <fullName evidence="3">Secreted protein</fullName>
    </recommendedName>
</protein>
<reference evidence="1 2" key="1">
    <citation type="submission" date="2016-10" db="EMBL/GenBank/DDBJ databases">
        <title>The genome sequence of Colletotrichum fioriniae PJ7.</title>
        <authorList>
            <person name="Baroncelli R."/>
        </authorList>
    </citation>
    <scope>NUCLEOTIDE SEQUENCE [LARGE SCALE GENOMIC DNA]</scope>
    <source>
        <strain evidence="1 2">IMI 384185</strain>
    </source>
</reference>
<evidence type="ECO:0000313" key="1">
    <source>
        <dbReference type="EMBL" id="KAK1545750.1"/>
    </source>
</evidence>
<accession>A0ABQ9T2D9</accession>
<gene>
    <name evidence="1" type="ORF">CPAR01_03252</name>
</gene>
<dbReference type="Proteomes" id="UP001241169">
    <property type="component" value="Unassembled WGS sequence"/>
</dbReference>
<evidence type="ECO:0008006" key="3">
    <source>
        <dbReference type="Google" id="ProtNLM"/>
    </source>
</evidence>
<organism evidence="1 2">
    <name type="scientific">Colletotrichum paranaense</name>
    <dbReference type="NCBI Taxonomy" id="1914294"/>
    <lineage>
        <taxon>Eukaryota</taxon>
        <taxon>Fungi</taxon>
        <taxon>Dikarya</taxon>
        <taxon>Ascomycota</taxon>
        <taxon>Pezizomycotina</taxon>
        <taxon>Sordariomycetes</taxon>
        <taxon>Hypocreomycetidae</taxon>
        <taxon>Glomerellales</taxon>
        <taxon>Glomerellaceae</taxon>
        <taxon>Colletotrichum</taxon>
        <taxon>Colletotrichum acutatum species complex</taxon>
    </lineage>
</organism>
<evidence type="ECO:0000313" key="2">
    <source>
        <dbReference type="Proteomes" id="UP001241169"/>
    </source>
</evidence>
<keyword evidence="2" id="KW-1185">Reference proteome</keyword>
<sequence length="70" mass="7773">MMYQRLPRMLTYIASLTAAAMLSQDNQLWEISGVGRCSRGRDGAVFLSRRTVPHAHADGGCLRTGTPCRY</sequence>
<dbReference type="EMBL" id="MOPA01000002">
    <property type="protein sequence ID" value="KAK1545750.1"/>
    <property type="molecule type" value="Genomic_DNA"/>
</dbReference>
<dbReference type="RefSeq" id="XP_060354867.1">
    <property type="nucleotide sequence ID" value="XM_060487539.1"/>
</dbReference>
<name>A0ABQ9T2D9_9PEZI</name>
<comment type="caution">
    <text evidence="1">The sequence shown here is derived from an EMBL/GenBank/DDBJ whole genome shotgun (WGS) entry which is preliminary data.</text>
</comment>